<dbReference type="Proteomes" id="UP000787672">
    <property type="component" value="Unassembled WGS sequence"/>
</dbReference>
<dbReference type="RefSeq" id="WP_216633537.1">
    <property type="nucleotide sequence ID" value="NZ_JAHLQN010000001.1"/>
</dbReference>
<evidence type="ECO:0000313" key="2">
    <source>
        <dbReference type="Proteomes" id="UP000787672"/>
    </source>
</evidence>
<organism evidence="1 2">
    <name type="scientific">Dysosmobacter acutus</name>
    <dbReference type="NCBI Taxonomy" id="2841504"/>
    <lineage>
        <taxon>Bacteria</taxon>
        <taxon>Bacillati</taxon>
        <taxon>Bacillota</taxon>
        <taxon>Clostridia</taxon>
        <taxon>Eubacteriales</taxon>
        <taxon>Oscillospiraceae</taxon>
        <taxon>Dysosmobacter</taxon>
    </lineage>
</organism>
<gene>
    <name evidence="1" type="ORF">KQI82_15280</name>
</gene>
<protein>
    <submittedName>
        <fullName evidence="1">Uncharacterized protein</fullName>
    </submittedName>
</protein>
<name>A0ABS6FF57_9FIRM</name>
<keyword evidence="2" id="KW-1185">Reference proteome</keyword>
<reference evidence="1 2" key="1">
    <citation type="submission" date="2021-06" db="EMBL/GenBank/DDBJ databases">
        <authorList>
            <person name="Sun Q."/>
            <person name="Li D."/>
        </authorList>
    </citation>
    <scope>NUCLEOTIDE SEQUENCE [LARGE SCALE GENOMIC DNA]</scope>
    <source>
        <strain evidence="1 2">MSJ-2</strain>
    </source>
</reference>
<evidence type="ECO:0000313" key="1">
    <source>
        <dbReference type="EMBL" id="MBU5628271.1"/>
    </source>
</evidence>
<comment type="caution">
    <text evidence="1">The sequence shown here is derived from an EMBL/GenBank/DDBJ whole genome shotgun (WGS) entry which is preliminary data.</text>
</comment>
<proteinExistence type="predicted"/>
<sequence length="132" mass="14755">MEGIARDRCPLCGDCEFFGDYDKAVVGPWEPVPGTNGRQYRTALLGFDEAAGAICKRPRTGTKTRVYAEVPACPHFEPKTWTRPEYCHDCDRKHGEMTDGSILCDGWPEYRKEGDTACQNGKIAFGKNLSLF</sequence>
<accession>A0ABS6FF57</accession>
<dbReference type="EMBL" id="JAHLQN010000001">
    <property type="protein sequence ID" value="MBU5628271.1"/>
    <property type="molecule type" value="Genomic_DNA"/>
</dbReference>